<sequence>MTRTSLSHPLKIDTVAVGPGMGSIGITFCPGKTQPAALTGGWARDLGIDLDAIAAWGATAVVTLVEQHELDQLGVADLGAQVQARHMDWLHLPIPDVTAPGSGFERAWIELGAALRARLRSGFNVVVHCKGGLGRAGTVAARLMAELGHDPRSAIAAVRAARPGAIETSAQQAHVLAQSPVAEEAPATSSEAIGDRGLGAIVGMAIGDALGTTLEFKRRDSYPPLTDIVGGGPFGLEPGQWTDDTAMALALAESLIDYPGLDERDLMDRFVGWYAHGTYSCTGRCFDIGGTTSLALRAYQRTGRPVSGSTDRFAAGNGSLMRLAPVALASWDDRGRLADLAARQSQTTHAAPEAVSACVLYADILADAISGRPRTEVLRPRSEGAGAIRAIVKGSWRGKPRAQINSSGYVAHALEAALWSVARTSDFASAVLLAANLGDDADTTAAITGQLAGALYGYGAIPKRWLAILAWSDRIETAGRGLLERSHQ</sequence>
<evidence type="ECO:0000256" key="1">
    <source>
        <dbReference type="ARBA" id="ARBA00022801"/>
    </source>
</evidence>
<dbReference type="Proteomes" id="UP001595828">
    <property type="component" value="Unassembled WGS sequence"/>
</dbReference>
<proteinExistence type="predicted"/>
<dbReference type="InterPro" id="IPR000387">
    <property type="entry name" value="Tyr_Pase_dom"/>
</dbReference>
<accession>A0ABV8RTS5</accession>
<dbReference type="EMBL" id="JBHSDR010000006">
    <property type="protein sequence ID" value="MFC4296144.1"/>
    <property type="molecule type" value="Genomic_DNA"/>
</dbReference>
<dbReference type="SUPFAM" id="SSF101478">
    <property type="entry name" value="ADP-ribosylglycohydrolase"/>
    <property type="match status" value="1"/>
</dbReference>
<dbReference type="InterPro" id="IPR005502">
    <property type="entry name" value="Ribosyl_crysJ1"/>
</dbReference>
<dbReference type="InterPro" id="IPR036705">
    <property type="entry name" value="Ribosyl_crysJ1_sf"/>
</dbReference>
<dbReference type="RefSeq" id="WP_379539594.1">
    <property type="nucleotide sequence ID" value="NZ_JBHSDR010000006.1"/>
</dbReference>
<dbReference type="SMART" id="SM00404">
    <property type="entry name" value="PTPc_motif"/>
    <property type="match status" value="1"/>
</dbReference>
<evidence type="ECO:0000259" key="2">
    <source>
        <dbReference type="PROSITE" id="PS50056"/>
    </source>
</evidence>
<name>A0ABV8RTS5_9SPHN</name>
<evidence type="ECO:0000313" key="3">
    <source>
        <dbReference type="EMBL" id="MFC4296144.1"/>
    </source>
</evidence>
<comment type="caution">
    <text evidence="3">The sequence shown here is derived from an EMBL/GenBank/DDBJ whole genome shotgun (WGS) entry which is preliminary data.</text>
</comment>
<dbReference type="CDD" id="cd14505">
    <property type="entry name" value="CDKN3-like"/>
    <property type="match status" value="1"/>
</dbReference>
<dbReference type="PANTHER" id="PTHR16222:SF12">
    <property type="entry name" value="ADP-RIBOSYLGLYCOHYDROLASE-RELATED"/>
    <property type="match status" value="1"/>
</dbReference>
<dbReference type="Pfam" id="PF03747">
    <property type="entry name" value="ADP_ribosyl_GH"/>
    <property type="match status" value="1"/>
</dbReference>
<organism evidence="3 4">
    <name type="scientific">Novosphingobium tardum</name>
    <dbReference type="NCBI Taxonomy" id="1538021"/>
    <lineage>
        <taxon>Bacteria</taxon>
        <taxon>Pseudomonadati</taxon>
        <taxon>Pseudomonadota</taxon>
        <taxon>Alphaproteobacteria</taxon>
        <taxon>Sphingomonadales</taxon>
        <taxon>Sphingomonadaceae</taxon>
        <taxon>Novosphingobium</taxon>
    </lineage>
</organism>
<feature type="domain" description="Tyrosine specific protein phosphatases" evidence="2">
    <location>
        <begin position="106"/>
        <end position="173"/>
    </location>
</feature>
<dbReference type="Gene3D" id="1.10.4080.10">
    <property type="entry name" value="ADP-ribosylation/Crystallin J1"/>
    <property type="match status" value="1"/>
</dbReference>
<keyword evidence="4" id="KW-1185">Reference proteome</keyword>
<evidence type="ECO:0000313" key="4">
    <source>
        <dbReference type="Proteomes" id="UP001595828"/>
    </source>
</evidence>
<dbReference type="PANTHER" id="PTHR16222">
    <property type="entry name" value="ADP-RIBOSYLGLYCOHYDROLASE"/>
    <property type="match status" value="1"/>
</dbReference>
<dbReference type="Pfam" id="PF22784">
    <property type="entry name" value="PTP-SAK"/>
    <property type="match status" value="1"/>
</dbReference>
<dbReference type="InterPro" id="IPR057023">
    <property type="entry name" value="PTP-SAK"/>
</dbReference>
<reference evidence="4" key="1">
    <citation type="journal article" date="2019" name="Int. J. Syst. Evol. Microbiol.">
        <title>The Global Catalogue of Microorganisms (GCM) 10K type strain sequencing project: providing services to taxonomists for standard genome sequencing and annotation.</title>
        <authorList>
            <consortium name="The Broad Institute Genomics Platform"/>
            <consortium name="The Broad Institute Genome Sequencing Center for Infectious Disease"/>
            <person name="Wu L."/>
            <person name="Ma J."/>
        </authorList>
    </citation>
    <scope>NUCLEOTIDE SEQUENCE [LARGE SCALE GENOMIC DNA]</scope>
    <source>
        <strain evidence="4">CGMCC 1.12989</strain>
    </source>
</reference>
<dbReference type="InterPro" id="IPR050792">
    <property type="entry name" value="ADP-ribosylglycohydrolase"/>
</dbReference>
<dbReference type="InterPro" id="IPR003595">
    <property type="entry name" value="Tyr_Pase_cat"/>
</dbReference>
<dbReference type="InterPro" id="IPR029021">
    <property type="entry name" value="Prot-tyrosine_phosphatase-like"/>
</dbReference>
<dbReference type="SUPFAM" id="SSF52799">
    <property type="entry name" value="(Phosphotyrosine protein) phosphatases II"/>
    <property type="match status" value="1"/>
</dbReference>
<dbReference type="PROSITE" id="PS50056">
    <property type="entry name" value="TYR_PHOSPHATASE_2"/>
    <property type="match status" value="1"/>
</dbReference>
<gene>
    <name evidence="3" type="ORF">ACFO0A_13875</name>
</gene>
<keyword evidence="1" id="KW-0378">Hydrolase</keyword>
<dbReference type="Gene3D" id="3.90.190.10">
    <property type="entry name" value="Protein tyrosine phosphatase superfamily"/>
    <property type="match status" value="1"/>
</dbReference>
<protein>
    <submittedName>
        <fullName evidence="3">ADP-ribosylglycohydrolase family protein</fullName>
    </submittedName>
</protein>